<dbReference type="Proteomes" id="UP000301870">
    <property type="component" value="Chromosome 5"/>
</dbReference>
<dbReference type="Proteomes" id="UP000301870">
    <property type="component" value="Chromosome 23"/>
</dbReference>
<dbReference type="GeneID" id="111353332"/>
<dbReference type="KEGG" id="sliu:111364745"/>
<evidence type="ECO:0000313" key="5">
    <source>
        <dbReference type="RefSeq" id="XP_022837532.1"/>
    </source>
</evidence>
<dbReference type="RefSeq" id="XP_022837532.1">
    <property type="nucleotide sequence ID" value="XM_022981764.1"/>
</dbReference>
<dbReference type="Proteomes" id="UP000301870">
    <property type="component" value="Chromosome 16"/>
</dbReference>
<name>A0A9J7E4A7_SPOLT</name>
<evidence type="ECO:0000313" key="3">
    <source>
        <dbReference type="RefSeq" id="XP_022822072.1"/>
    </source>
</evidence>
<gene>
    <name evidence="3" type="primary">LOC111353332</name>
    <name evidence="2" type="synonym">LOC111348249</name>
    <name evidence="4" type="synonym">LOC111356437</name>
    <name evidence="5" type="synonym">LOC111364745</name>
</gene>
<reference evidence="2 3" key="1">
    <citation type="submission" date="2025-04" db="UniProtKB">
        <authorList>
            <consortium name="RefSeq"/>
        </authorList>
    </citation>
    <scope>IDENTIFICATION</scope>
    <source>
        <strain evidence="2 3">Ishihara</strain>
        <tissue evidence="2 3">Whole body</tissue>
    </source>
</reference>
<dbReference type="Proteomes" id="UP000301870">
    <property type="component" value="Chromosome 7"/>
</dbReference>
<dbReference type="PANTHER" id="PTHR47272">
    <property type="entry name" value="DDE_TNP_1_7 DOMAIN-CONTAINING PROTEIN"/>
    <property type="match status" value="1"/>
</dbReference>
<dbReference type="KEGG" id="sliu:111353332"/>
<dbReference type="KEGG" id="sliu:111348249"/>
<dbReference type="AlphaFoldDB" id="A0A9J7E4A7"/>
<dbReference type="RefSeq" id="XP_022826554.1">
    <property type="nucleotide sequence ID" value="XM_022970786.1"/>
</dbReference>
<dbReference type="RefSeq" id="XP_022814560.1">
    <property type="nucleotide sequence ID" value="XM_022958792.1"/>
</dbReference>
<evidence type="ECO:0000313" key="2">
    <source>
        <dbReference type="RefSeq" id="XP_022814560.1"/>
    </source>
</evidence>
<dbReference type="RefSeq" id="XP_022822072.1">
    <property type="nucleotide sequence ID" value="XM_022966304.1"/>
</dbReference>
<proteinExistence type="predicted"/>
<organism evidence="1 3">
    <name type="scientific">Spodoptera litura</name>
    <name type="common">Asian cotton leafworm</name>
    <dbReference type="NCBI Taxonomy" id="69820"/>
    <lineage>
        <taxon>Eukaryota</taxon>
        <taxon>Metazoa</taxon>
        <taxon>Ecdysozoa</taxon>
        <taxon>Arthropoda</taxon>
        <taxon>Hexapoda</taxon>
        <taxon>Insecta</taxon>
        <taxon>Pterygota</taxon>
        <taxon>Neoptera</taxon>
        <taxon>Endopterygota</taxon>
        <taxon>Lepidoptera</taxon>
        <taxon>Glossata</taxon>
        <taxon>Ditrysia</taxon>
        <taxon>Noctuoidea</taxon>
        <taxon>Noctuidae</taxon>
        <taxon>Amphipyrinae</taxon>
        <taxon>Spodoptera</taxon>
    </lineage>
</organism>
<dbReference type="PANTHER" id="PTHR47272:SF1">
    <property type="entry name" value="PIGGYBAC TRANSPOSABLE ELEMENT-DERIVED PROTEIN 3-LIKE"/>
    <property type="match status" value="1"/>
</dbReference>
<evidence type="ECO:0000313" key="1">
    <source>
        <dbReference type="Proteomes" id="UP000301870"/>
    </source>
</evidence>
<evidence type="ECO:0000313" key="4">
    <source>
        <dbReference type="RefSeq" id="XP_022826554.1"/>
    </source>
</evidence>
<dbReference type="KEGG" id="sliu:111356437"/>
<sequence>MTTCFDSRSVTGQEMNDGQISQILGDGNLSKIEDFGEDDDNFQRNVLKNLNFEEIFSGMESEEEPEFGDSPIGMRPSVVLHLSKIVPPGSCICHDRFFTTVALIEEHKRNLHGTGTIMMIRIPDRVAIKFNTDARMAKQEKHFALIGFSFNIADGFSSNPSKERRMSSDIENDPPVENDFSVRRYYRSANKPSEAKRYDGYEHFPVFGEIKAPRMSRHETCGSRTKIRCEKCDTYLCISRGKDCFKSYHQEP</sequence>
<dbReference type="OrthoDB" id="123207at2759"/>
<keyword evidence="1" id="KW-1185">Reference proteome</keyword>
<accession>A0A9J7E4A7</accession>
<protein>
    <submittedName>
        <fullName evidence="2">Uncharacterized protein LOC111348249</fullName>
    </submittedName>
    <submittedName>
        <fullName evidence="3">Uncharacterized protein LOC111353332</fullName>
    </submittedName>
    <submittedName>
        <fullName evidence="4">Uncharacterized protein LOC111356437</fullName>
    </submittedName>
    <submittedName>
        <fullName evidence="5">Uncharacterized protein LOC111364745</fullName>
    </submittedName>
</protein>